<dbReference type="InterPro" id="IPR036873">
    <property type="entry name" value="Rhodanese-like_dom_sf"/>
</dbReference>
<evidence type="ECO:0000259" key="2">
    <source>
        <dbReference type="PROSITE" id="PS50206"/>
    </source>
</evidence>
<dbReference type="SUPFAM" id="SSF52821">
    <property type="entry name" value="Rhodanese/Cell cycle control phosphatase"/>
    <property type="match status" value="1"/>
</dbReference>
<dbReference type="Proteomes" id="UP000052991">
    <property type="component" value="Unassembled WGS sequence"/>
</dbReference>
<dbReference type="InterPro" id="IPR001763">
    <property type="entry name" value="Rhodanese-like_dom"/>
</dbReference>
<evidence type="ECO:0000313" key="13">
    <source>
        <dbReference type="Proteomes" id="UP000031847"/>
    </source>
</evidence>
<reference evidence="7 13" key="1">
    <citation type="submission" date="2015-01" db="EMBL/GenBank/DDBJ databases">
        <title>Lactococcus lactis subsp.lactis JCM 5805 whole genome shotgun sequence.</title>
        <authorList>
            <person name="Fujii T."/>
            <person name="Tomita Y."/>
            <person name="Ikushima S."/>
            <person name="Fujiwara D."/>
        </authorList>
    </citation>
    <scope>NUCLEOTIDE SEQUENCE [LARGE SCALE GENOMIC DNA]</scope>
    <source>
        <strain evidence="7 13">JCM 5805</strain>
    </source>
</reference>
<dbReference type="PANTHER" id="PTHR43031">
    <property type="entry name" value="FAD-DEPENDENT OXIDOREDUCTASE"/>
    <property type="match status" value="1"/>
</dbReference>
<dbReference type="Proteomes" id="UP000053612">
    <property type="component" value="Unassembled WGS sequence"/>
</dbReference>
<gene>
    <name evidence="12" type="primary">yqhL</name>
    <name evidence="12" type="ORF">CYU10_000780</name>
    <name evidence="7" type="ORF">JCM5805K_0294</name>
    <name evidence="8" type="ORF">KF282_0265</name>
    <name evidence="6" type="ORF">LL14B4_11380</name>
    <name evidence="3" type="ORF">LL275_2183</name>
    <name evidence="5" type="ORF">LLUC06_2260</name>
    <name evidence="4" type="ORF">LLUC11_2002</name>
    <name evidence="9" type="ORF">LMG9449_2640</name>
    <name evidence="10" type="ORF">M20_2268</name>
    <name evidence="11" type="ORF">N42_2370</name>
</gene>
<reference evidence="6 22" key="7">
    <citation type="submission" date="2018-03" db="EMBL/GenBank/DDBJ databases">
        <title>Genome sequence of Lactococcus lactis strain 14B4 from almond drupe.</title>
        <authorList>
            <person name="Tran T.D."/>
            <person name="McGarvey J.A."/>
            <person name="Huynh S."/>
            <person name="Parker C.T."/>
        </authorList>
    </citation>
    <scope>NUCLEOTIDE SEQUENCE [LARGE SCALE GENOMIC DNA]</scope>
    <source>
        <strain evidence="6 22">14B4</strain>
    </source>
</reference>
<dbReference type="Proteomes" id="UP000031847">
    <property type="component" value="Unassembled WGS sequence"/>
</dbReference>
<evidence type="ECO:0000313" key="16">
    <source>
        <dbReference type="Proteomes" id="UP000053612"/>
    </source>
</evidence>
<reference evidence="21" key="3">
    <citation type="submission" date="2016-08" db="EMBL/GenBank/DDBJ databases">
        <title>Comparative genomics of Lactococcus lactis strain WFLU12 isolated from the gastrointestinal tract of wild olive flounder (Paralichythys olivaceus).</title>
        <authorList>
            <person name="Nguyen T.L."/>
            <person name="Kim D.-H."/>
        </authorList>
    </citation>
    <scope>NUCLEOTIDE SEQUENCE [LARGE SCALE GENOMIC DNA]</scope>
    <source>
        <strain evidence="21">WFLU12</strain>
    </source>
</reference>
<dbReference type="AlphaFoldDB" id="A0A0A7T2G5"/>
<dbReference type="Gene3D" id="3.40.250.10">
    <property type="entry name" value="Rhodanese-like domain"/>
    <property type="match status" value="1"/>
</dbReference>
<dbReference type="EMBL" id="CP028160">
    <property type="protein sequence ID" value="AWN66737.1"/>
    <property type="molecule type" value="Genomic_DNA"/>
</dbReference>
<evidence type="ECO:0000313" key="15">
    <source>
        <dbReference type="Proteomes" id="UP000053058"/>
    </source>
</evidence>
<dbReference type="Proteomes" id="UP000053058">
    <property type="component" value="Unassembled WGS sequence"/>
</dbReference>
<reference evidence="18 19" key="5">
    <citation type="journal article" date="2017" name="BMC Genomics">
        <title>Comparative and functional genomics of the Lactococcus lactis taxon; insights into evolution and niche adaptation.</title>
        <authorList>
            <person name="Kelleher P."/>
            <person name="Bottacini F."/>
            <person name="Mahony J."/>
            <person name="Kilcawley K.N."/>
            <person name="van Sinderen D."/>
        </authorList>
    </citation>
    <scope>NUCLEOTIDE SEQUENCE [LARGE SCALE GENOMIC DNA]</scope>
    <source>
        <strain evidence="3 19">275</strain>
        <strain evidence="5 20">UC06</strain>
        <strain evidence="4 18">UC11</strain>
    </source>
</reference>
<evidence type="ECO:0000313" key="4">
    <source>
        <dbReference type="EMBL" id="ARE14327.1"/>
    </source>
</evidence>
<dbReference type="InterPro" id="IPR050229">
    <property type="entry name" value="GlpE_sulfurtransferase"/>
</dbReference>
<name>A0A0A7T2G5_LACLL</name>
<evidence type="ECO:0000313" key="18">
    <source>
        <dbReference type="Proteomes" id="UP000192067"/>
    </source>
</evidence>
<dbReference type="EMBL" id="CP015904">
    <property type="protein sequence ID" value="ARE14327.1"/>
    <property type="molecule type" value="Genomic_DNA"/>
</dbReference>
<evidence type="ECO:0000256" key="1">
    <source>
        <dbReference type="SAM" id="Phobius"/>
    </source>
</evidence>
<dbReference type="PROSITE" id="PS50206">
    <property type="entry name" value="RHODANESE_3"/>
    <property type="match status" value="1"/>
</dbReference>
<organism evidence="10 17">
    <name type="scientific">Lactococcus lactis subsp. lactis</name>
    <name type="common">Streptococcus lactis</name>
    <dbReference type="NCBI Taxonomy" id="1360"/>
    <lineage>
        <taxon>Bacteria</taxon>
        <taxon>Bacillati</taxon>
        <taxon>Bacillota</taxon>
        <taxon>Bacilli</taxon>
        <taxon>Lactobacillales</taxon>
        <taxon>Streptococcaceae</taxon>
        <taxon>Lactococcus</taxon>
    </lineage>
</organism>
<dbReference type="Proteomes" id="UP000192067">
    <property type="component" value="Chromosome"/>
</dbReference>
<dbReference type="CDD" id="cd00158">
    <property type="entry name" value="RHOD"/>
    <property type="match status" value="1"/>
</dbReference>
<accession>A0A0A7T2G5</accession>
<evidence type="ECO:0000313" key="7">
    <source>
        <dbReference type="EMBL" id="GAM79187.1"/>
    </source>
</evidence>
<dbReference type="EMBL" id="LKLW01000151">
    <property type="protein sequence ID" value="KSU24549.1"/>
    <property type="molecule type" value="Genomic_DNA"/>
</dbReference>
<dbReference type="EMBL" id="PKRZ01000001">
    <property type="protein sequence ID" value="PLW59874.1"/>
    <property type="molecule type" value="Genomic_DNA"/>
</dbReference>
<reference evidence="12" key="4">
    <citation type="submission" date="2016-08" db="EMBL/GenBank/DDBJ databases">
        <title>Genome-wide comparison reveals a probiotic strain Lactococcus lactis WFLU12 isolated from the gastrointestinal tract of olive flounder (Paralichythys olivaceus) harboring genes supporting probiotic action.</title>
        <authorList>
            <person name="Nguyen T.L."/>
        </authorList>
    </citation>
    <scope>NUCLEOTIDE SEQUENCE</scope>
    <source>
        <strain evidence="12">WFLU12</strain>
    </source>
</reference>
<dbReference type="EMBL" id="LKLU01000132">
    <property type="protein sequence ID" value="KSU18314.1"/>
    <property type="molecule type" value="Genomic_DNA"/>
</dbReference>
<dbReference type="Proteomes" id="UP000245919">
    <property type="component" value="Chromosome"/>
</dbReference>
<dbReference type="PANTHER" id="PTHR43031:SF18">
    <property type="entry name" value="RHODANESE-RELATED SULFURTRANSFERASES"/>
    <property type="match status" value="1"/>
</dbReference>
<reference evidence="10" key="6">
    <citation type="journal article" date="2017" name="Genome Announc.">
        <title>Draft Genome Sequences of 24 Lactococcus lactis Strains.</title>
        <authorList>
            <person name="Backus L."/>
            <person name="Wels M."/>
            <person name="Boekhorst J."/>
            <person name="Dijkstra A.R."/>
            <person name="Beerthuyzen M."/>
            <person name="Kelly W.J."/>
            <person name="Siezen R.J."/>
            <person name="van Hijum S.A."/>
            <person name="Bachmann H."/>
        </authorList>
    </citation>
    <scope>NUCLEOTIDE SEQUENCE</scope>
    <source>
        <strain evidence="8">KF282</strain>
        <strain evidence="9">LMG9447</strain>
        <strain evidence="10">M20</strain>
        <strain evidence="11">N42</strain>
    </source>
</reference>
<dbReference type="PATRIC" id="fig|1360.100.peg.447"/>
<dbReference type="EMBL" id="LKLN01000008">
    <property type="protein sequence ID" value="KSU08074.1"/>
    <property type="molecule type" value="Genomic_DNA"/>
</dbReference>
<evidence type="ECO:0000313" key="14">
    <source>
        <dbReference type="Proteomes" id="UP000052991"/>
    </source>
</evidence>
<keyword evidence="3" id="KW-0808">Transferase</keyword>
<evidence type="ECO:0000313" key="19">
    <source>
        <dbReference type="Proteomes" id="UP000192085"/>
    </source>
</evidence>
<sequence length="128" mass="14312">MVIIIIDIILVLVIIGMFVYPRWNLRRNAKLVEEAEFARLMPTSQLIDIREAKDFRIKHILGARNLPAGQIDQSLNALSKHKPVLIYENGRPVGGAKVAKKLKKAGIPEVYILKSGLNSWNGKTKSGI</sequence>
<evidence type="ECO:0000313" key="22">
    <source>
        <dbReference type="Proteomes" id="UP000245919"/>
    </source>
</evidence>
<dbReference type="OMA" id="YQLKGGF"/>
<keyword evidence="1" id="KW-0472">Membrane</keyword>
<dbReference type="EMBL" id="CP015902">
    <property type="protein sequence ID" value="ARE21801.1"/>
    <property type="molecule type" value="Genomic_DNA"/>
</dbReference>
<dbReference type="Proteomes" id="UP000053719">
    <property type="component" value="Unassembled WGS sequence"/>
</dbReference>
<evidence type="ECO:0000313" key="8">
    <source>
        <dbReference type="EMBL" id="KSU08074.1"/>
    </source>
</evidence>
<evidence type="ECO:0000313" key="3">
    <source>
        <dbReference type="EMBL" id="ARD99808.1"/>
    </source>
</evidence>
<keyword evidence="1" id="KW-0812">Transmembrane</keyword>
<dbReference type="RefSeq" id="WP_004254540.1">
    <property type="nucleotide sequence ID" value="NZ_BAABQR010000004.1"/>
</dbReference>
<evidence type="ECO:0000313" key="9">
    <source>
        <dbReference type="EMBL" id="KSU14059.1"/>
    </source>
</evidence>
<reference evidence="5" key="8">
    <citation type="submission" date="2023-07" db="EMBL/GenBank/DDBJ databases">
        <authorList>
            <person name="McDonnell B."/>
        </authorList>
    </citation>
    <scope>NUCLEOTIDE SEQUENCE</scope>
    <source>
        <strain evidence="5">UC06</strain>
    </source>
</reference>
<evidence type="ECO:0000313" key="5">
    <source>
        <dbReference type="EMBL" id="ARE21801.1"/>
    </source>
</evidence>
<evidence type="ECO:0000313" key="11">
    <source>
        <dbReference type="EMBL" id="KSU24549.1"/>
    </source>
</evidence>
<feature type="domain" description="Rhodanese" evidence="2">
    <location>
        <begin position="40"/>
        <end position="126"/>
    </location>
</feature>
<dbReference type="Proteomes" id="UP000234865">
    <property type="component" value="Unassembled WGS sequence"/>
</dbReference>
<reference evidence="14 15" key="2">
    <citation type="submission" date="2015-10" db="EMBL/GenBank/DDBJ databases">
        <title>Draft Genome Sequences of 11 Lactococcus lactis subspecies cremoris strains.</title>
        <authorList>
            <person name="Wels M."/>
            <person name="Backus L."/>
            <person name="Boekhorst J."/>
            <person name="Dijkstra A."/>
            <person name="Beerthuizen M."/>
            <person name="Kelly W."/>
            <person name="Siezen R."/>
            <person name="Bachmann H."/>
            <person name="Van Hijum S."/>
        </authorList>
    </citation>
    <scope>NUCLEOTIDE SEQUENCE [LARGE SCALE GENOMIC DNA]</scope>
    <source>
        <strain evidence="15">KF282</strain>
        <strain evidence="16">LMG9449</strain>
        <strain evidence="17">M20</strain>
        <strain evidence="14">N42</strain>
    </source>
</reference>
<dbReference type="EMBL" id="CP015897">
    <property type="protein sequence ID" value="ARD99808.1"/>
    <property type="molecule type" value="Genomic_DNA"/>
</dbReference>
<evidence type="ECO:0000313" key="12">
    <source>
        <dbReference type="EMBL" id="PLW59874.1"/>
    </source>
</evidence>
<dbReference type="Proteomes" id="UP000192095">
    <property type="component" value="Chromosome"/>
</dbReference>
<dbReference type="Pfam" id="PF00581">
    <property type="entry name" value="Rhodanese"/>
    <property type="match status" value="1"/>
</dbReference>
<evidence type="ECO:0000313" key="20">
    <source>
        <dbReference type="Proteomes" id="UP000192095"/>
    </source>
</evidence>
<dbReference type="GO" id="GO:0016740">
    <property type="term" value="F:transferase activity"/>
    <property type="evidence" value="ECO:0007669"/>
    <property type="project" value="UniProtKB-KW"/>
</dbReference>
<keyword evidence="1" id="KW-1133">Transmembrane helix</keyword>
<evidence type="ECO:0000313" key="6">
    <source>
        <dbReference type="EMBL" id="AWN66737.1"/>
    </source>
</evidence>
<protein>
    <submittedName>
        <fullName evidence="10">Rhodanese-like domain protein</fullName>
    </submittedName>
    <submittedName>
        <fullName evidence="5">Rhodanese-like domain-containing protein</fullName>
    </submittedName>
    <submittedName>
        <fullName evidence="3">Rhodanese-related sulfurtransferase</fullName>
    </submittedName>
</protein>
<proteinExistence type="predicted"/>
<evidence type="ECO:0000313" key="21">
    <source>
        <dbReference type="Proteomes" id="UP000234865"/>
    </source>
</evidence>
<dbReference type="EMBL" id="LKLS01000216">
    <property type="protein sequence ID" value="KSU14059.1"/>
    <property type="molecule type" value="Genomic_DNA"/>
</dbReference>
<dbReference type="GeneID" id="89634379"/>
<dbReference type="SMART" id="SM00450">
    <property type="entry name" value="RHOD"/>
    <property type="match status" value="1"/>
</dbReference>
<dbReference type="EMBL" id="BBSI01000010">
    <property type="protein sequence ID" value="GAM79187.1"/>
    <property type="molecule type" value="Genomic_DNA"/>
</dbReference>
<feature type="transmembrane region" description="Helical" evidence="1">
    <location>
        <begin position="6"/>
        <end position="23"/>
    </location>
</feature>
<evidence type="ECO:0000313" key="10">
    <source>
        <dbReference type="EMBL" id="KSU18314.1"/>
    </source>
</evidence>
<evidence type="ECO:0000313" key="17">
    <source>
        <dbReference type="Proteomes" id="UP000053719"/>
    </source>
</evidence>
<dbReference type="Proteomes" id="UP000192085">
    <property type="component" value="Chromosome"/>
</dbReference>